<evidence type="ECO:0000259" key="2">
    <source>
        <dbReference type="Pfam" id="PF17765"/>
    </source>
</evidence>
<dbReference type="STRING" id="1765722.AT728_33540"/>
<feature type="domain" description="MmyB-like transcription regulator ligand binding" evidence="2">
    <location>
        <begin position="125"/>
        <end position="262"/>
    </location>
</feature>
<proteinExistence type="predicted"/>
<organism evidence="3 4">
    <name type="scientific">Streptomyces silvensis</name>
    <dbReference type="NCBI Taxonomy" id="1765722"/>
    <lineage>
        <taxon>Bacteria</taxon>
        <taxon>Bacillati</taxon>
        <taxon>Actinomycetota</taxon>
        <taxon>Actinomycetes</taxon>
        <taxon>Kitasatosporales</taxon>
        <taxon>Streptomycetaceae</taxon>
        <taxon>Streptomyces</taxon>
    </lineage>
</organism>
<evidence type="ECO:0000313" key="4">
    <source>
        <dbReference type="Proteomes" id="UP000054804"/>
    </source>
</evidence>
<dbReference type="PANTHER" id="PTHR35010">
    <property type="entry name" value="BLL4672 PROTEIN-RELATED"/>
    <property type="match status" value="1"/>
</dbReference>
<dbReference type="PANTHER" id="PTHR35010:SF2">
    <property type="entry name" value="BLL4672 PROTEIN"/>
    <property type="match status" value="1"/>
</dbReference>
<dbReference type="AlphaFoldDB" id="A0A0W7WS07"/>
<keyword evidence="4" id="KW-1185">Reference proteome</keyword>
<accession>A0A0W7WS07</accession>
<protein>
    <recommendedName>
        <fullName evidence="2">MmyB-like transcription regulator ligand binding domain-containing protein</fullName>
    </recommendedName>
</protein>
<comment type="caution">
    <text evidence="3">The sequence shown here is derived from an EMBL/GenBank/DDBJ whole genome shotgun (WGS) entry which is preliminary data.</text>
</comment>
<feature type="region of interest" description="Disordered" evidence="1">
    <location>
        <begin position="268"/>
        <end position="289"/>
    </location>
</feature>
<name>A0A0W7WS07_9ACTN</name>
<dbReference type="InterPro" id="IPR001387">
    <property type="entry name" value="Cro/C1-type_HTH"/>
</dbReference>
<reference evidence="3 4" key="1">
    <citation type="submission" date="2015-12" db="EMBL/GenBank/DDBJ databases">
        <title>Draft genome sequence of Streptomyces silvensis ATCC 53525, a producer of novel hormone antagonists.</title>
        <authorList>
            <person name="Johnston C.W."/>
            <person name="Li Y."/>
            <person name="Magarvey N.A."/>
        </authorList>
    </citation>
    <scope>NUCLEOTIDE SEQUENCE [LARGE SCALE GENOMIC DNA]</scope>
    <source>
        <strain evidence="3 4">ATCC 53525</strain>
    </source>
</reference>
<sequence>MDEDALRRILKELRSRIMPAEVGLTPKPTGRPGPRVAGLAQPDMDILMNRAVGTYHRFESGKMSPRDDYLRQVGQLLRMTEDEFTQVYLLSLGQRPPHPLDPNGGVTMPAAGAWQRAVDGQREIAYVSNVQWDLVAYNQPFADIFEDGTPPENTMRWMALADEARDHILTDWETRWAPGILNQIRLAHIQHPENASLGRLHRDVLKDKYTGPIYERNTEVYIHPDGDVRPLFHPRKGPGQITMVVSEPASARGARHVVLLFDPLPEAGAGTVDESRQHGDSGKSPGATP</sequence>
<dbReference type="CDD" id="cd00093">
    <property type="entry name" value="HTH_XRE"/>
    <property type="match status" value="1"/>
</dbReference>
<dbReference type="Proteomes" id="UP000054804">
    <property type="component" value="Unassembled WGS sequence"/>
</dbReference>
<evidence type="ECO:0000256" key="1">
    <source>
        <dbReference type="SAM" id="MobiDB-lite"/>
    </source>
</evidence>
<gene>
    <name evidence="3" type="ORF">AT728_33540</name>
</gene>
<dbReference type="InterPro" id="IPR041413">
    <property type="entry name" value="MLTR_LBD"/>
</dbReference>
<evidence type="ECO:0000313" key="3">
    <source>
        <dbReference type="EMBL" id="KUF13370.1"/>
    </source>
</evidence>
<dbReference type="Gene3D" id="3.30.450.180">
    <property type="match status" value="1"/>
</dbReference>
<dbReference type="Pfam" id="PF17765">
    <property type="entry name" value="MLTR_LBD"/>
    <property type="match status" value="1"/>
</dbReference>
<dbReference type="EMBL" id="LOCL01000078">
    <property type="protein sequence ID" value="KUF13370.1"/>
    <property type="molecule type" value="Genomic_DNA"/>
</dbReference>